<proteinExistence type="predicted"/>
<keyword evidence="3" id="KW-1185">Reference proteome</keyword>
<evidence type="ECO:0000259" key="1">
    <source>
        <dbReference type="Pfam" id="PF01609"/>
    </source>
</evidence>
<dbReference type="Proteomes" id="UP001333996">
    <property type="component" value="Unassembled WGS sequence"/>
</dbReference>
<reference evidence="2" key="1">
    <citation type="submission" date="2024-01" db="EMBL/GenBank/DDBJ databases">
        <title>First draft genome sequence data of TA4-1, the type strain of Gram-positive actinobacterium Streptomyces chiangmaiensis.</title>
        <authorList>
            <person name="Yasawong M."/>
            <person name="Nantapong N."/>
        </authorList>
    </citation>
    <scope>NUCLEOTIDE SEQUENCE</scope>
    <source>
        <strain evidence="2">TA4-1</strain>
    </source>
</reference>
<dbReference type="RefSeq" id="WP_329512717.1">
    <property type="nucleotide sequence ID" value="NZ_BAAAYZ010000059.1"/>
</dbReference>
<dbReference type="Pfam" id="PF01609">
    <property type="entry name" value="DDE_Tnp_1"/>
    <property type="match status" value="1"/>
</dbReference>
<organism evidence="2 3">
    <name type="scientific">Streptomyces chiangmaiensis</name>
    <dbReference type="NCBI Taxonomy" id="766497"/>
    <lineage>
        <taxon>Bacteria</taxon>
        <taxon>Bacillati</taxon>
        <taxon>Actinomycetota</taxon>
        <taxon>Actinomycetes</taxon>
        <taxon>Kitasatosporales</taxon>
        <taxon>Streptomycetaceae</taxon>
        <taxon>Streptomyces</taxon>
    </lineage>
</organism>
<feature type="domain" description="Transposase IS4-like" evidence="1">
    <location>
        <begin position="3"/>
        <end position="61"/>
    </location>
</feature>
<protein>
    <submittedName>
        <fullName evidence="2">Transposase</fullName>
    </submittedName>
</protein>
<accession>A0ABU7FWB6</accession>
<dbReference type="SUPFAM" id="SSF53098">
    <property type="entry name" value="Ribonuclease H-like"/>
    <property type="match status" value="1"/>
</dbReference>
<evidence type="ECO:0000313" key="2">
    <source>
        <dbReference type="EMBL" id="MED7828372.1"/>
    </source>
</evidence>
<dbReference type="EMBL" id="JAYWVC010000368">
    <property type="protein sequence ID" value="MED7828372.1"/>
    <property type="molecule type" value="Genomic_DNA"/>
</dbReference>
<evidence type="ECO:0000313" key="3">
    <source>
        <dbReference type="Proteomes" id="UP001333996"/>
    </source>
</evidence>
<comment type="caution">
    <text evidence="2">The sequence shown here is derived from an EMBL/GenBank/DDBJ whole genome shotgun (WGS) entry which is preliminary data.</text>
</comment>
<gene>
    <name evidence="2" type="ORF">VXC91_42565</name>
</gene>
<name>A0ABU7FWB6_9ACTN</name>
<sequence>MTSLLDADRYPTHELIVLYHRRWQAETCYFSLKSTILAGRVLRSRTVPGIEQEVYALLTVYQALVRVAGDVLAAQPGLPAERVSLTVLLNASADCRGLAAQLAREHGGVPRSWQRAVNEARERYEAEQSEGSSGKAS</sequence>
<dbReference type="InterPro" id="IPR012337">
    <property type="entry name" value="RNaseH-like_sf"/>
</dbReference>
<dbReference type="InterPro" id="IPR002559">
    <property type="entry name" value="Transposase_11"/>
</dbReference>